<dbReference type="AlphaFoldDB" id="A0AAU9K4L0"/>
<dbReference type="EMBL" id="CAJZBQ010000056">
    <property type="protein sequence ID" value="CAG9333171.1"/>
    <property type="molecule type" value="Genomic_DNA"/>
</dbReference>
<proteinExistence type="predicted"/>
<comment type="caution">
    <text evidence="2">The sequence shown here is derived from an EMBL/GenBank/DDBJ whole genome shotgun (WGS) entry which is preliminary data.</text>
</comment>
<evidence type="ECO:0000313" key="2">
    <source>
        <dbReference type="EMBL" id="CAG9333171.1"/>
    </source>
</evidence>
<evidence type="ECO:0000313" key="3">
    <source>
        <dbReference type="Proteomes" id="UP001162131"/>
    </source>
</evidence>
<reference evidence="2" key="1">
    <citation type="submission" date="2021-09" db="EMBL/GenBank/DDBJ databases">
        <authorList>
            <consortium name="AG Swart"/>
            <person name="Singh M."/>
            <person name="Singh A."/>
            <person name="Seah K."/>
            <person name="Emmerich C."/>
        </authorList>
    </citation>
    <scope>NUCLEOTIDE SEQUENCE</scope>
    <source>
        <strain evidence="2">ATCC30299</strain>
    </source>
</reference>
<keyword evidence="3" id="KW-1185">Reference proteome</keyword>
<feature type="compositionally biased region" description="Polar residues" evidence="1">
    <location>
        <begin position="131"/>
        <end position="142"/>
    </location>
</feature>
<organism evidence="2 3">
    <name type="scientific">Blepharisma stoltei</name>
    <dbReference type="NCBI Taxonomy" id="1481888"/>
    <lineage>
        <taxon>Eukaryota</taxon>
        <taxon>Sar</taxon>
        <taxon>Alveolata</taxon>
        <taxon>Ciliophora</taxon>
        <taxon>Postciliodesmatophora</taxon>
        <taxon>Heterotrichea</taxon>
        <taxon>Heterotrichida</taxon>
        <taxon>Blepharismidae</taxon>
        <taxon>Blepharisma</taxon>
    </lineage>
</organism>
<dbReference type="Proteomes" id="UP001162131">
    <property type="component" value="Unassembled WGS sequence"/>
</dbReference>
<gene>
    <name evidence="2" type="ORF">BSTOLATCC_MIC57990</name>
</gene>
<feature type="region of interest" description="Disordered" evidence="1">
    <location>
        <begin position="123"/>
        <end position="142"/>
    </location>
</feature>
<sequence length="190" mass="22237">MKANSFIIYDKNSKRLTFSETLKTRTLRSMTSKNKREVNKSYDMKFFELNEKLCKVMSNSNSARCSPENILQRKKSTSTEMPNITLKIVPKKQIMPFEYDPIPSPLRWKQRYPQKSRTITISIPNRHKPKTPSTEPTKSQNHSKINYIPYLPLINQIIDPPSKPIIRQLSREDPLISSWEHFTPRDSGVL</sequence>
<evidence type="ECO:0000256" key="1">
    <source>
        <dbReference type="SAM" id="MobiDB-lite"/>
    </source>
</evidence>
<accession>A0AAU9K4L0</accession>
<protein>
    <submittedName>
        <fullName evidence="2">Uncharacterized protein</fullName>
    </submittedName>
</protein>
<name>A0AAU9K4L0_9CILI</name>